<dbReference type="Proteomes" id="UP000032534">
    <property type="component" value="Unassembled WGS sequence"/>
</dbReference>
<keyword evidence="1" id="KW-1133">Transmembrane helix</keyword>
<organism evidence="2 3">
    <name type="scientific">Paenibacillus terrae</name>
    <dbReference type="NCBI Taxonomy" id="159743"/>
    <lineage>
        <taxon>Bacteria</taxon>
        <taxon>Bacillati</taxon>
        <taxon>Bacillota</taxon>
        <taxon>Bacilli</taxon>
        <taxon>Bacillales</taxon>
        <taxon>Paenibacillaceae</taxon>
        <taxon>Paenibacillus</taxon>
    </lineage>
</organism>
<feature type="transmembrane region" description="Helical" evidence="1">
    <location>
        <begin position="35"/>
        <end position="52"/>
    </location>
</feature>
<keyword evidence="3" id="KW-1185">Reference proteome</keyword>
<dbReference type="EMBL" id="JTHP01000022">
    <property type="protein sequence ID" value="KJD45241.1"/>
    <property type="molecule type" value="Genomic_DNA"/>
</dbReference>
<protein>
    <submittedName>
        <fullName evidence="2">Membrane protein</fullName>
    </submittedName>
</protein>
<proteinExistence type="predicted"/>
<sequence length="110" mass="12545">MAPSKTLKWITGGLELFLAIPVLGGLIVVNSVYTVLFFMMIFHIVTLVLSVINKEAYYGSILGIVTSVVGWIPFVGWLMHLLSGIFLMITAAQQPRDPYRHRNYYDNYRY</sequence>
<evidence type="ECO:0000313" key="2">
    <source>
        <dbReference type="EMBL" id="KJD45241.1"/>
    </source>
</evidence>
<dbReference type="OrthoDB" id="1925744at2"/>
<gene>
    <name evidence="2" type="ORF">QD47_12610</name>
</gene>
<evidence type="ECO:0000256" key="1">
    <source>
        <dbReference type="SAM" id="Phobius"/>
    </source>
</evidence>
<accession>A0A0D7X1H6</accession>
<dbReference type="PATRIC" id="fig|159743.3.peg.2808"/>
<keyword evidence="1" id="KW-0472">Membrane</keyword>
<reference evidence="2 3" key="1">
    <citation type="submission" date="2014-11" db="EMBL/GenBank/DDBJ databases">
        <title>Draft Genome Sequences of Paenibacillus polymyxa NRRL B-30509 and Paenibacillus terrae NRRL B-30644, Strains from a Poultry Environment that Produce Tridecaptin A and Paenicidins.</title>
        <authorList>
            <person name="van Belkum M.J."/>
            <person name="Lohans C.T."/>
            <person name="Vederas J.C."/>
        </authorList>
    </citation>
    <scope>NUCLEOTIDE SEQUENCE [LARGE SCALE GENOMIC DNA]</scope>
    <source>
        <strain evidence="2 3">NRRL B-30644</strain>
    </source>
</reference>
<feature type="transmembrane region" description="Helical" evidence="1">
    <location>
        <begin position="7"/>
        <end position="29"/>
    </location>
</feature>
<dbReference type="AlphaFoldDB" id="A0A0D7X1H6"/>
<feature type="transmembrane region" description="Helical" evidence="1">
    <location>
        <begin position="64"/>
        <end position="89"/>
    </location>
</feature>
<comment type="caution">
    <text evidence="2">The sequence shown here is derived from an EMBL/GenBank/DDBJ whole genome shotgun (WGS) entry which is preliminary data.</text>
</comment>
<name>A0A0D7X1H6_9BACL</name>
<evidence type="ECO:0000313" key="3">
    <source>
        <dbReference type="Proteomes" id="UP000032534"/>
    </source>
</evidence>
<dbReference type="RefSeq" id="WP_044646461.1">
    <property type="nucleotide sequence ID" value="NZ_JTHP01000022.1"/>
</dbReference>
<keyword evidence="1" id="KW-0812">Transmembrane</keyword>